<evidence type="ECO:0000259" key="18">
    <source>
        <dbReference type="PROSITE" id="PS50846"/>
    </source>
</evidence>
<comment type="similarity">
    <text evidence="2 17">Belongs to the cation transport ATPase (P-type) (TC 3.A.3) family. Type IB subfamily.</text>
</comment>
<dbReference type="PROSITE" id="PS50846">
    <property type="entry name" value="HMA_2"/>
    <property type="match status" value="1"/>
</dbReference>
<dbReference type="InterPro" id="IPR027256">
    <property type="entry name" value="P-typ_ATPase_IB"/>
</dbReference>
<dbReference type="PROSITE" id="PS01047">
    <property type="entry name" value="HMA_1"/>
    <property type="match status" value="1"/>
</dbReference>
<gene>
    <name evidence="19" type="ORF">HR081_06685</name>
</gene>
<feature type="transmembrane region" description="Helical" evidence="17">
    <location>
        <begin position="666"/>
        <end position="686"/>
    </location>
</feature>
<keyword evidence="14 17" id="KW-0472">Membrane</keyword>
<evidence type="ECO:0000256" key="16">
    <source>
        <dbReference type="ARBA" id="ARBA00049338"/>
    </source>
</evidence>
<dbReference type="InterPro" id="IPR044492">
    <property type="entry name" value="P_typ_ATPase_HD_dom"/>
</dbReference>
<dbReference type="Gene3D" id="3.30.70.100">
    <property type="match status" value="1"/>
</dbReference>
<comment type="caution">
    <text evidence="19">The sequence shown here is derived from an EMBL/GenBank/DDBJ whole genome shotgun (WGS) entry which is preliminary data.</text>
</comment>
<evidence type="ECO:0000256" key="4">
    <source>
        <dbReference type="ARBA" id="ARBA00022475"/>
    </source>
</evidence>
<evidence type="ECO:0000256" key="11">
    <source>
        <dbReference type="ARBA" id="ARBA00022967"/>
    </source>
</evidence>
<dbReference type="GO" id="GO:0005524">
    <property type="term" value="F:ATP binding"/>
    <property type="evidence" value="ECO:0007669"/>
    <property type="project" value="UniProtKB-UniRule"/>
</dbReference>
<evidence type="ECO:0000256" key="3">
    <source>
        <dbReference type="ARBA" id="ARBA00022448"/>
    </source>
</evidence>
<name>A0A9X0PFA8_9STAP</name>
<dbReference type="PRINTS" id="PR00941">
    <property type="entry name" value="CDATPASE"/>
</dbReference>
<keyword evidence="10 17" id="KW-0067">ATP-binding</keyword>
<dbReference type="SFLD" id="SFLDS00003">
    <property type="entry name" value="Haloacid_Dehalogenase"/>
    <property type="match status" value="1"/>
</dbReference>
<evidence type="ECO:0000256" key="14">
    <source>
        <dbReference type="ARBA" id="ARBA00023136"/>
    </source>
</evidence>
<evidence type="ECO:0000256" key="2">
    <source>
        <dbReference type="ARBA" id="ARBA00006024"/>
    </source>
</evidence>
<evidence type="ECO:0000256" key="17">
    <source>
        <dbReference type="RuleBase" id="RU362081"/>
    </source>
</evidence>
<evidence type="ECO:0000256" key="12">
    <source>
        <dbReference type="ARBA" id="ARBA00022989"/>
    </source>
</evidence>
<dbReference type="SFLD" id="SFLDF00027">
    <property type="entry name" value="p-type_atpase"/>
    <property type="match status" value="1"/>
</dbReference>
<dbReference type="InterPro" id="IPR006121">
    <property type="entry name" value="HMA_dom"/>
</dbReference>
<dbReference type="InterPro" id="IPR036163">
    <property type="entry name" value="HMA_dom_sf"/>
</dbReference>
<proteinExistence type="inferred from homology"/>
<dbReference type="Proteomes" id="UP000524893">
    <property type="component" value="Unassembled WGS sequence"/>
</dbReference>
<keyword evidence="5" id="KW-0104">Cadmium</keyword>
<evidence type="ECO:0000256" key="7">
    <source>
        <dbReference type="ARBA" id="ARBA00022692"/>
    </source>
</evidence>
<dbReference type="PANTHER" id="PTHR48085">
    <property type="entry name" value="CADMIUM/ZINC-TRANSPORTING ATPASE HMA2-RELATED"/>
    <property type="match status" value="1"/>
</dbReference>
<dbReference type="NCBIfam" id="TIGR01494">
    <property type="entry name" value="ATPase_P-type"/>
    <property type="match status" value="2"/>
</dbReference>
<keyword evidence="4 17" id="KW-1003">Cell membrane</keyword>
<organism evidence="19 20">
    <name type="scientific">Staphylococcus coagulans</name>
    <dbReference type="NCBI Taxonomy" id="74706"/>
    <lineage>
        <taxon>Bacteria</taxon>
        <taxon>Bacillati</taxon>
        <taxon>Bacillota</taxon>
        <taxon>Bacilli</taxon>
        <taxon>Bacillales</taxon>
        <taxon>Staphylococcaceae</taxon>
        <taxon>Staphylococcus</taxon>
    </lineage>
</organism>
<dbReference type="InterPro" id="IPR023299">
    <property type="entry name" value="ATPase_P-typ_cyto_dom_N"/>
</dbReference>
<sequence>MVQNHKTYRIEGLSCANCAGKFEKNVNKLTSVEKAQVNFGASKIYVTGQPTLDELEHAGSFENLKIIPDDQQVNAQSRTMHSPVKEMHFLDKIKTFYHQHETIIFAAILVILGYISQWLNSTNNAMTLILFTLSIVLSGSQLIIQGVKNLLHFEFDMRTLMTIAIIGGVLIGQWGEVAVVVILFAISEALEQFSMDKARQSMASLMEIAPDEATILRQGQLLRLATEEVEVNDILYVKPGQKIALDGIVISGHASVNQAAITGESMPVDKRESDEVYAGTLNEDGVLEIKVTKASKDTALAKMIQLVEAAQVEKAPAQAFVEKFAKYYTPCIMMIAFLVATLPPLLLNDAFLPWIYQGLSVLVVGCPCALVIATPISIVSSIGNAAKNGVLIKGGIYLEQLSKVQTLAFDKTGTLTVGHPVVTEVIHLNQNQKEKIDTLGYLSAVENLSNHPIARAVIAYATEKHIDYQQYQVKDFLSKTGQGVHAIIEGNDILIGQPQLFHNNTNEELVEQINDMQKQGDTVILMSINHTLTTLITVRDQLREQSQKAIEALQKLGIRHTVMLTGDNLNSAQAINRKLKLTNVEADLMPEDKLKHIEKLEALNGPVGMVGDGVNDAPALARASIGIAMGGASTDTALETADIALLGDDMSKLPFTYRLSRKTMNVIKANIVFAIGIKLIALLLVIPGWLTLWIAIFSDMGATLIVALNAIRLLYVKDEV</sequence>
<dbReference type="GO" id="GO:0046872">
    <property type="term" value="F:metal ion binding"/>
    <property type="evidence" value="ECO:0007669"/>
    <property type="project" value="UniProtKB-KW"/>
</dbReference>
<dbReference type="InterPro" id="IPR017969">
    <property type="entry name" value="Heavy-metal-associated_CS"/>
</dbReference>
<dbReference type="GO" id="GO:0008551">
    <property type="term" value="F:P-type cadmium transporter activity"/>
    <property type="evidence" value="ECO:0007669"/>
    <property type="project" value="UniProtKB-EC"/>
</dbReference>
<dbReference type="Gene3D" id="3.40.1110.10">
    <property type="entry name" value="Calcium-transporting ATPase, cytoplasmic domain N"/>
    <property type="match status" value="1"/>
</dbReference>
<evidence type="ECO:0000313" key="20">
    <source>
        <dbReference type="Proteomes" id="UP000524893"/>
    </source>
</evidence>
<dbReference type="SUPFAM" id="SSF81653">
    <property type="entry name" value="Calcium ATPase, transduction domain A"/>
    <property type="match status" value="1"/>
</dbReference>
<evidence type="ECO:0000256" key="10">
    <source>
        <dbReference type="ARBA" id="ARBA00022840"/>
    </source>
</evidence>
<keyword evidence="11" id="KW-1278">Translocase</keyword>
<comment type="catalytic activity">
    <reaction evidence="16">
        <text>Cd(2+)(in) + ATP + H2O = Cd(2+)(out) + ADP + phosphate + H(+)</text>
        <dbReference type="Rhea" id="RHEA:12132"/>
        <dbReference type="ChEBI" id="CHEBI:15377"/>
        <dbReference type="ChEBI" id="CHEBI:15378"/>
        <dbReference type="ChEBI" id="CHEBI:30616"/>
        <dbReference type="ChEBI" id="CHEBI:43474"/>
        <dbReference type="ChEBI" id="CHEBI:48775"/>
        <dbReference type="ChEBI" id="CHEBI:456216"/>
        <dbReference type="EC" id="7.2.2.21"/>
    </reaction>
</comment>
<evidence type="ECO:0000256" key="9">
    <source>
        <dbReference type="ARBA" id="ARBA00022741"/>
    </source>
</evidence>
<feature type="transmembrane region" description="Helical" evidence="17">
    <location>
        <begin position="125"/>
        <end position="143"/>
    </location>
</feature>
<feature type="transmembrane region" description="Helical" evidence="17">
    <location>
        <begin position="102"/>
        <end position="119"/>
    </location>
</feature>
<dbReference type="SUPFAM" id="SSF56784">
    <property type="entry name" value="HAD-like"/>
    <property type="match status" value="1"/>
</dbReference>
<keyword evidence="7 17" id="KW-0812">Transmembrane</keyword>
<dbReference type="SUPFAM" id="SSF55008">
    <property type="entry name" value="HMA, heavy metal-associated domain"/>
    <property type="match status" value="1"/>
</dbReference>
<feature type="transmembrane region" description="Helical" evidence="17">
    <location>
        <begin position="327"/>
        <end position="347"/>
    </location>
</feature>
<keyword evidence="13" id="KW-0406">Ion transport</keyword>
<keyword evidence="12 17" id="KW-1133">Transmembrane helix</keyword>
<dbReference type="NCBIfam" id="TIGR01525">
    <property type="entry name" value="ATPase-IB_hvy"/>
    <property type="match status" value="1"/>
</dbReference>
<keyword evidence="6" id="KW-0597">Phosphoprotein</keyword>
<dbReference type="SFLD" id="SFLDG00002">
    <property type="entry name" value="C1.7:_P-type_atpase_like"/>
    <property type="match status" value="1"/>
</dbReference>
<dbReference type="EMBL" id="JABTCN010000016">
    <property type="protein sequence ID" value="MBA8776606.1"/>
    <property type="molecule type" value="Genomic_DNA"/>
</dbReference>
<evidence type="ECO:0000256" key="1">
    <source>
        <dbReference type="ARBA" id="ARBA00004651"/>
    </source>
</evidence>
<dbReference type="InterPro" id="IPR008250">
    <property type="entry name" value="ATPase_P-typ_transduc_dom_A_sf"/>
</dbReference>
<dbReference type="Pfam" id="PF00122">
    <property type="entry name" value="E1-E2_ATPase"/>
    <property type="match status" value="1"/>
</dbReference>
<dbReference type="PROSITE" id="PS00154">
    <property type="entry name" value="ATPASE_E1_E2"/>
    <property type="match status" value="1"/>
</dbReference>
<keyword evidence="3" id="KW-0813">Transport</keyword>
<dbReference type="FunFam" id="2.70.150.10:FF:000002">
    <property type="entry name" value="Copper-transporting ATPase 1, putative"/>
    <property type="match status" value="1"/>
</dbReference>
<feature type="domain" description="HMA" evidence="18">
    <location>
        <begin position="4"/>
        <end position="67"/>
    </location>
</feature>
<comment type="subcellular location">
    <subcellularLocation>
        <location evidence="1">Cell membrane</location>
        <topology evidence="1">Multi-pass membrane protein</topology>
    </subcellularLocation>
</comment>
<dbReference type="InterPro" id="IPR001757">
    <property type="entry name" value="P_typ_ATPase"/>
</dbReference>
<accession>A0A9X0PFA8</accession>
<dbReference type="EC" id="7.2.2.21" evidence="15"/>
<dbReference type="RefSeq" id="WP_165544939.1">
    <property type="nucleotide sequence ID" value="NZ_JABTCN010000016.1"/>
</dbReference>
<dbReference type="GO" id="GO:0016887">
    <property type="term" value="F:ATP hydrolysis activity"/>
    <property type="evidence" value="ECO:0007669"/>
    <property type="project" value="InterPro"/>
</dbReference>
<dbReference type="InterPro" id="IPR059000">
    <property type="entry name" value="ATPase_P-type_domA"/>
</dbReference>
<dbReference type="CDD" id="cd00371">
    <property type="entry name" value="HMA"/>
    <property type="match status" value="1"/>
</dbReference>
<dbReference type="InterPro" id="IPR018303">
    <property type="entry name" value="ATPase_P-typ_P_site"/>
</dbReference>
<dbReference type="InterPro" id="IPR051014">
    <property type="entry name" value="Cation_Transport_ATPase_IB"/>
</dbReference>
<evidence type="ECO:0000256" key="15">
    <source>
        <dbReference type="ARBA" id="ARBA00039103"/>
    </source>
</evidence>
<evidence type="ECO:0000256" key="13">
    <source>
        <dbReference type="ARBA" id="ARBA00023065"/>
    </source>
</evidence>
<dbReference type="GO" id="GO:0005886">
    <property type="term" value="C:plasma membrane"/>
    <property type="evidence" value="ECO:0007669"/>
    <property type="project" value="UniProtKB-SubCell"/>
</dbReference>
<evidence type="ECO:0000256" key="6">
    <source>
        <dbReference type="ARBA" id="ARBA00022553"/>
    </source>
</evidence>
<protein>
    <recommendedName>
        <fullName evidence="15">Cd(2+)-exporting ATPase</fullName>
        <ecNumber evidence="15">7.2.2.21</ecNumber>
    </recommendedName>
</protein>
<dbReference type="Pfam" id="PF00702">
    <property type="entry name" value="Hydrolase"/>
    <property type="match status" value="1"/>
</dbReference>
<dbReference type="Gene3D" id="2.70.150.10">
    <property type="entry name" value="Calcium-transporting ATPase, cytoplasmic transduction domain A"/>
    <property type="match status" value="1"/>
</dbReference>
<evidence type="ECO:0000256" key="8">
    <source>
        <dbReference type="ARBA" id="ARBA00022723"/>
    </source>
</evidence>
<dbReference type="InterPro" id="IPR036412">
    <property type="entry name" value="HAD-like_sf"/>
</dbReference>
<feature type="transmembrane region" description="Helical" evidence="17">
    <location>
        <begin position="359"/>
        <end position="379"/>
    </location>
</feature>
<dbReference type="InterPro" id="IPR023298">
    <property type="entry name" value="ATPase_P-typ_TM_dom_sf"/>
</dbReference>
<evidence type="ECO:0000256" key="5">
    <source>
        <dbReference type="ARBA" id="ARBA00022539"/>
    </source>
</evidence>
<feature type="transmembrane region" description="Helical" evidence="17">
    <location>
        <begin position="692"/>
        <end position="715"/>
    </location>
</feature>
<reference evidence="19 20" key="1">
    <citation type="journal article" date="2020" name="Access Microbiol">
        <title>Isolation and genome sequencing of Staphylococcus schleiferi subspecies coagulans from Antarctic seals.</title>
        <authorList>
            <person name="Foster G."/>
            <person name="Robb A."/>
            <person name="Paterson G.K."/>
        </authorList>
    </citation>
    <scope>NUCLEOTIDE SEQUENCE [LARGE SCALE GENOMIC DNA]</scope>
    <source>
        <strain evidence="19 20">M615/02/4</strain>
    </source>
</reference>
<dbReference type="InterPro" id="IPR023214">
    <property type="entry name" value="HAD_sf"/>
</dbReference>
<evidence type="ECO:0000313" key="19">
    <source>
        <dbReference type="EMBL" id="MBA8776606.1"/>
    </source>
</evidence>
<dbReference type="Gene3D" id="3.40.50.1000">
    <property type="entry name" value="HAD superfamily/HAD-like"/>
    <property type="match status" value="1"/>
</dbReference>
<dbReference type="Pfam" id="PF00403">
    <property type="entry name" value="HMA"/>
    <property type="match status" value="1"/>
</dbReference>
<dbReference type="PANTHER" id="PTHR48085:SF5">
    <property type="entry name" value="CADMIUM_ZINC-TRANSPORTING ATPASE HMA4-RELATED"/>
    <property type="match status" value="1"/>
</dbReference>
<keyword evidence="9 17" id="KW-0547">Nucleotide-binding</keyword>
<dbReference type="PRINTS" id="PR00119">
    <property type="entry name" value="CATATPASE"/>
</dbReference>
<dbReference type="AlphaFoldDB" id="A0A9X0PFA8"/>
<dbReference type="SUPFAM" id="SSF81665">
    <property type="entry name" value="Calcium ATPase, transmembrane domain M"/>
    <property type="match status" value="1"/>
</dbReference>
<keyword evidence="8 17" id="KW-0479">Metal-binding</keyword>